<comment type="subcellular location">
    <subcellularLocation>
        <location evidence="1">Membrane</location>
        <topology evidence="1">Multi-pass membrane protein</topology>
    </subcellularLocation>
</comment>
<feature type="transmembrane region" description="Helical" evidence="5">
    <location>
        <begin position="160"/>
        <end position="184"/>
    </location>
</feature>
<organism evidence="7 8">
    <name type="scientific">Pelagimonas phthalicica</name>
    <dbReference type="NCBI Taxonomy" id="1037362"/>
    <lineage>
        <taxon>Bacteria</taxon>
        <taxon>Pseudomonadati</taxon>
        <taxon>Pseudomonadota</taxon>
        <taxon>Alphaproteobacteria</taxon>
        <taxon>Rhodobacterales</taxon>
        <taxon>Roseobacteraceae</taxon>
        <taxon>Pelagimonas</taxon>
    </lineage>
</organism>
<accession>A0A238JF90</accession>
<dbReference type="InterPro" id="IPR006977">
    <property type="entry name" value="Yip1_dom"/>
</dbReference>
<dbReference type="AlphaFoldDB" id="A0A238JF90"/>
<dbReference type="Proteomes" id="UP000225972">
    <property type="component" value="Unassembled WGS sequence"/>
</dbReference>
<evidence type="ECO:0000256" key="5">
    <source>
        <dbReference type="SAM" id="Phobius"/>
    </source>
</evidence>
<dbReference type="RefSeq" id="WP_099246435.1">
    <property type="nucleotide sequence ID" value="NZ_FXXP01000002.1"/>
</dbReference>
<keyword evidence="8" id="KW-1185">Reference proteome</keyword>
<feature type="domain" description="Yip1" evidence="6">
    <location>
        <begin position="11"/>
        <end position="176"/>
    </location>
</feature>
<keyword evidence="2 5" id="KW-0812">Transmembrane</keyword>
<dbReference type="EMBL" id="FXXP01000002">
    <property type="protein sequence ID" value="SMX28817.1"/>
    <property type="molecule type" value="Genomic_DNA"/>
</dbReference>
<feature type="transmembrane region" description="Helical" evidence="5">
    <location>
        <begin position="100"/>
        <end position="122"/>
    </location>
</feature>
<name>A0A238JF90_9RHOB</name>
<evidence type="ECO:0000256" key="4">
    <source>
        <dbReference type="ARBA" id="ARBA00023136"/>
    </source>
</evidence>
<evidence type="ECO:0000256" key="1">
    <source>
        <dbReference type="ARBA" id="ARBA00004141"/>
    </source>
</evidence>
<keyword evidence="4 5" id="KW-0472">Membrane</keyword>
<sequence>MIQAALSLALRSITQPRQVARWLIDLRLSREALVTGFALVVVINSLLFGVSVLLDPAPLPWFLARPAVYGGLQALSLIATLLGLYFGGRVLGGQASIQDITVLVIWMQILRALIQVLLLVLLPISAVLGGFLLSLTSVIGIWIMVSFVDEAHGFSNLLKSLGAIIIGLFGMAVVLSILLILLGIDPSGITANV</sequence>
<protein>
    <submittedName>
        <fullName evidence="7">Yip1 domain protein</fullName>
    </submittedName>
</protein>
<evidence type="ECO:0000256" key="3">
    <source>
        <dbReference type="ARBA" id="ARBA00022989"/>
    </source>
</evidence>
<reference evidence="8" key="1">
    <citation type="submission" date="2017-05" db="EMBL/GenBank/DDBJ databases">
        <authorList>
            <person name="Rodrigo-Torres L."/>
            <person name="Arahal R. D."/>
            <person name="Lucena T."/>
        </authorList>
    </citation>
    <scope>NUCLEOTIDE SEQUENCE [LARGE SCALE GENOMIC DNA]</scope>
    <source>
        <strain evidence="8">CECT 8649</strain>
    </source>
</reference>
<evidence type="ECO:0000259" key="6">
    <source>
        <dbReference type="Pfam" id="PF04893"/>
    </source>
</evidence>
<keyword evidence="3 5" id="KW-1133">Transmembrane helix</keyword>
<dbReference type="Pfam" id="PF04893">
    <property type="entry name" value="Yip1"/>
    <property type="match status" value="1"/>
</dbReference>
<evidence type="ECO:0000256" key="2">
    <source>
        <dbReference type="ARBA" id="ARBA00022692"/>
    </source>
</evidence>
<gene>
    <name evidence="7" type="ORF">TRP8649_02944</name>
</gene>
<evidence type="ECO:0000313" key="8">
    <source>
        <dbReference type="Proteomes" id="UP000225972"/>
    </source>
</evidence>
<feature type="transmembrane region" description="Helical" evidence="5">
    <location>
        <begin position="66"/>
        <end position="88"/>
    </location>
</feature>
<dbReference type="OrthoDB" id="7872013at2"/>
<proteinExistence type="predicted"/>
<feature type="transmembrane region" description="Helical" evidence="5">
    <location>
        <begin position="128"/>
        <end position="148"/>
    </location>
</feature>
<feature type="transmembrane region" description="Helical" evidence="5">
    <location>
        <begin position="32"/>
        <end position="54"/>
    </location>
</feature>
<dbReference type="GO" id="GO:0016020">
    <property type="term" value="C:membrane"/>
    <property type="evidence" value="ECO:0007669"/>
    <property type="project" value="UniProtKB-SubCell"/>
</dbReference>
<evidence type="ECO:0000313" key="7">
    <source>
        <dbReference type="EMBL" id="SMX28817.1"/>
    </source>
</evidence>